<proteinExistence type="predicted"/>
<dbReference type="AlphaFoldDB" id="A0A5C8ZAK0"/>
<accession>A0A5C8ZAK0</accession>
<dbReference type="OrthoDB" id="5296002at2"/>
<name>A0A5C8ZAK0_9GAMM</name>
<evidence type="ECO:0008006" key="3">
    <source>
        <dbReference type="Google" id="ProtNLM"/>
    </source>
</evidence>
<organism evidence="1 2">
    <name type="scientific">Reinekea thalattae</name>
    <dbReference type="NCBI Taxonomy" id="2593301"/>
    <lineage>
        <taxon>Bacteria</taxon>
        <taxon>Pseudomonadati</taxon>
        <taxon>Pseudomonadota</taxon>
        <taxon>Gammaproteobacteria</taxon>
        <taxon>Oceanospirillales</taxon>
        <taxon>Saccharospirillaceae</taxon>
        <taxon>Reinekea</taxon>
    </lineage>
</organism>
<dbReference type="RefSeq" id="WP_147713697.1">
    <property type="nucleotide sequence ID" value="NZ_VKAD01000001.1"/>
</dbReference>
<dbReference type="Gene3D" id="3.30.1490.300">
    <property type="match status" value="1"/>
</dbReference>
<dbReference type="Proteomes" id="UP000321764">
    <property type="component" value="Unassembled WGS sequence"/>
</dbReference>
<dbReference type="SUPFAM" id="SSF53067">
    <property type="entry name" value="Actin-like ATPase domain"/>
    <property type="match status" value="1"/>
</dbReference>
<comment type="caution">
    <text evidence="1">The sequence shown here is derived from an EMBL/GenBank/DDBJ whole genome shotgun (WGS) entry which is preliminary data.</text>
</comment>
<keyword evidence="2" id="KW-1185">Reference proteome</keyword>
<sequence length="321" mass="35879">MNISFKRRPKKQYWLKIEANNLVLFENGAYTGGLPYIKVLASIQAADALHSAAQYASWVKQHVSSTLNLLIAEDLYQLILSDMPDVPSTELASAMELKAAELLSYDIDDALIDIIQLPPEAYRSRTRMAFIIAMQKSPMEQWLSALVQVGIRVPVIDVAITQLRNFGLRVQNYSTSGLFHIEPNRSHLILNYNDEMVLSRTFDSGINDLDAIDDLPKPVSSNELFIEEEAQSAIQLESLALDIRRSFDYYESQLGLGAIAELNILCRKDHQHLVESLATRLGVRCNFVDPSDYLHLSSSSAMKAADLDADLIGSAFREALS</sequence>
<protein>
    <recommendedName>
        <fullName evidence="3">MSHA biogenesis protein MshI</fullName>
    </recommendedName>
</protein>
<reference evidence="1 2" key="1">
    <citation type="submission" date="2019-07" db="EMBL/GenBank/DDBJ databases">
        <title>Reinekea sp. strain SSH23 genome sequencing and assembly.</title>
        <authorList>
            <person name="Kim I."/>
        </authorList>
    </citation>
    <scope>NUCLEOTIDE SEQUENCE [LARGE SCALE GENOMIC DNA]</scope>
    <source>
        <strain evidence="1 2">SSH23</strain>
    </source>
</reference>
<evidence type="ECO:0000313" key="1">
    <source>
        <dbReference type="EMBL" id="TXR54299.1"/>
    </source>
</evidence>
<dbReference type="InterPro" id="IPR043129">
    <property type="entry name" value="ATPase_NBD"/>
</dbReference>
<evidence type="ECO:0000313" key="2">
    <source>
        <dbReference type="Proteomes" id="UP000321764"/>
    </source>
</evidence>
<dbReference type="Gene3D" id="3.30.420.40">
    <property type="match status" value="2"/>
</dbReference>
<gene>
    <name evidence="1" type="ORF">FME95_07120</name>
</gene>
<dbReference type="EMBL" id="VKAD01000001">
    <property type="protein sequence ID" value="TXR54299.1"/>
    <property type="molecule type" value="Genomic_DNA"/>
</dbReference>